<dbReference type="InterPro" id="IPR015506">
    <property type="entry name" value="Dsh/Dvl-rel"/>
</dbReference>
<feature type="domain" description="PDZ" evidence="8">
    <location>
        <begin position="257"/>
        <end position="329"/>
    </location>
</feature>
<gene>
    <name evidence="12" type="primary">LOC116297530</name>
</gene>
<dbReference type="Pfam" id="PF12316">
    <property type="entry name" value="Dsh_C"/>
    <property type="match status" value="1"/>
</dbReference>
<dbReference type="InterPro" id="IPR036388">
    <property type="entry name" value="WH-like_DNA-bd_sf"/>
</dbReference>
<dbReference type="InterPro" id="IPR038207">
    <property type="entry name" value="DIX_dom_sf"/>
</dbReference>
<dbReference type="InterPro" id="IPR024580">
    <property type="entry name" value="Dishevelled_C-dom"/>
</dbReference>
<evidence type="ECO:0000256" key="4">
    <source>
        <dbReference type="ARBA" id="ARBA00022490"/>
    </source>
</evidence>
<dbReference type="InterPro" id="IPR000591">
    <property type="entry name" value="DEP_dom"/>
</dbReference>
<dbReference type="SUPFAM" id="SSF54236">
    <property type="entry name" value="Ubiquitin-like"/>
    <property type="match status" value="1"/>
</dbReference>
<dbReference type="Gene3D" id="2.40.240.130">
    <property type="match status" value="1"/>
</dbReference>
<dbReference type="InterPro" id="IPR001158">
    <property type="entry name" value="DIX"/>
</dbReference>
<keyword evidence="5 6" id="KW-0879">Wnt signaling pathway</keyword>
<dbReference type="FunFam" id="2.40.240.130:FF:000001">
    <property type="entry name" value="Segment polarity protein dishevelled homolog DVL-1"/>
    <property type="match status" value="1"/>
</dbReference>
<feature type="compositionally biased region" description="Low complexity" evidence="7">
    <location>
        <begin position="395"/>
        <end position="410"/>
    </location>
</feature>
<dbReference type="PANTHER" id="PTHR10878">
    <property type="entry name" value="SEGMENT POLARITY PROTEIN DISHEVELLED"/>
    <property type="match status" value="1"/>
</dbReference>
<feature type="compositionally biased region" description="Low complexity" evidence="7">
    <location>
        <begin position="195"/>
        <end position="218"/>
    </location>
</feature>
<dbReference type="FunFam" id="1.10.10.10:FF:000040">
    <property type="entry name" value="segment polarity protein dishevelled homolog DVL-3"/>
    <property type="match status" value="1"/>
</dbReference>
<evidence type="ECO:0000256" key="5">
    <source>
        <dbReference type="ARBA" id="ARBA00022687"/>
    </source>
</evidence>
<evidence type="ECO:0000259" key="8">
    <source>
        <dbReference type="PROSITE" id="PS50106"/>
    </source>
</evidence>
<dbReference type="KEGG" id="aten:116297530"/>
<feature type="compositionally biased region" description="Low complexity" evidence="7">
    <location>
        <begin position="586"/>
        <end position="602"/>
    </location>
</feature>
<dbReference type="GO" id="GO:0005829">
    <property type="term" value="C:cytosol"/>
    <property type="evidence" value="ECO:0007669"/>
    <property type="project" value="TreeGrafter"/>
</dbReference>
<reference evidence="12" key="1">
    <citation type="submission" date="2025-08" db="UniProtKB">
        <authorList>
            <consortium name="RefSeq"/>
        </authorList>
    </citation>
    <scope>IDENTIFICATION</scope>
    <source>
        <tissue evidence="12">Tentacle</tissue>
    </source>
</reference>
<dbReference type="InParanoid" id="A0A6P8HZ22"/>
<dbReference type="SMART" id="SM00228">
    <property type="entry name" value="PDZ"/>
    <property type="match status" value="1"/>
</dbReference>
<dbReference type="PROSITE" id="PS50186">
    <property type="entry name" value="DEP"/>
    <property type="match status" value="1"/>
</dbReference>
<dbReference type="PANTHER" id="PTHR10878:SF25">
    <property type="entry name" value="SEGMENT POLARITY PROTEIN DISHEVELLED"/>
    <property type="match status" value="1"/>
</dbReference>
<dbReference type="FunFam" id="2.30.42.10:FF:000014">
    <property type="entry name" value="Segment polarity protein dishevelled homolog DVL-3"/>
    <property type="match status" value="1"/>
</dbReference>
<keyword evidence="4" id="KW-0963">Cytoplasm</keyword>
<dbReference type="GO" id="GO:0060070">
    <property type="term" value="P:canonical Wnt signaling pathway"/>
    <property type="evidence" value="ECO:0007669"/>
    <property type="project" value="TreeGrafter"/>
</dbReference>
<dbReference type="InterPro" id="IPR029071">
    <property type="entry name" value="Ubiquitin-like_domsf"/>
</dbReference>
<dbReference type="PROSITE" id="PS50106">
    <property type="entry name" value="PDZ"/>
    <property type="match status" value="1"/>
</dbReference>
<dbReference type="AlphaFoldDB" id="A0A6P8HZ22"/>
<dbReference type="SUPFAM" id="SSF50156">
    <property type="entry name" value="PDZ domain-like"/>
    <property type="match status" value="1"/>
</dbReference>
<evidence type="ECO:0000256" key="7">
    <source>
        <dbReference type="SAM" id="MobiDB-lite"/>
    </source>
</evidence>
<dbReference type="CDD" id="cd06717">
    <property type="entry name" value="PDZ_Dishevelled-like"/>
    <property type="match status" value="1"/>
</dbReference>
<dbReference type="FunCoup" id="A0A6P8HZ22">
    <property type="interactions" value="3645"/>
</dbReference>
<feature type="domain" description="DEP" evidence="9">
    <location>
        <begin position="442"/>
        <end position="516"/>
    </location>
</feature>
<sequence>MEETKVIYHIDDEDTPYLVKLGKHPDIVTLGDFKNVLNRPTYKFFFKSMDDDFGVVKEEISEDEMRLPCFNGRVVAWLVTSDNSSISGSGGGDLALDQQSILSSPSDLHVPVQRTVGIGDSRPPSFHPNGGHSTTGDFDSEVDSTISSRRGGSKRREKHNSRGNEGGGHPRHRSGPRQPGERFDATSTMSSDIESTSYMDSSDDQSSVSRFSSTTEGSHLLSGRHRRRRRRPRMPRVQRCSSFSTITESTMSLNIITITLNMEKVNFLGISIVGQSNKRGDGGIYVGSVMKGGAVDLDGRIEPGDMLLQVNDVNFENMTNDDAVRVLREMVHKPGPITLTVAKCWDPTPKGYFTLPHSDPVRPIDTSAWVQHTTAMNQFAAQQVAQYGKPPNSQSLSTMTSTSSSMTSSLPESDTGYTELGEGEPLTLNTDMVTVVKAMAAPDSGLDIRDRMWLKITIPNAFIGSDVVDWLYSRVEGFSDRREARKYACNLLKAGYIRHTVNKITFSEQCYYVFGDLCGNMAALSLTEHEGDQDTLGPLPPQQHAIPWMTGGPPAYGYHQMPSYSQPMPTDPKNVGYAHSFYSGTSAHSGSQSPHSGSGSSKRGSERQADEHRSSGSGSDRSGSSKGKGSGQSVRSEVTAPPLVPNAPRPLDQVPESIASSRNSFRMAMTNPCEYFVDVM</sequence>
<feature type="compositionally biased region" description="Low complexity" evidence="7">
    <location>
        <begin position="615"/>
        <end position="636"/>
    </location>
</feature>
<dbReference type="SMART" id="SM00021">
    <property type="entry name" value="DAX"/>
    <property type="match status" value="1"/>
</dbReference>
<evidence type="ECO:0000256" key="3">
    <source>
        <dbReference type="ARBA" id="ARBA00022473"/>
    </source>
</evidence>
<dbReference type="InterPro" id="IPR003351">
    <property type="entry name" value="Dishevelled_protein_dom"/>
</dbReference>
<organism evidence="11 12">
    <name type="scientific">Actinia tenebrosa</name>
    <name type="common">Australian red waratah sea anemone</name>
    <dbReference type="NCBI Taxonomy" id="6105"/>
    <lineage>
        <taxon>Eukaryota</taxon>
        <taxon>Metazoa</taxon>
        <taxon>Cnidaria</taxon>
        <taxon>Anthozoa</taxon>
        <taxon>Hexacorallia</taxon>
        <taxon>Actiniaria</taxon>
        <taxon>Actiniidae</taxon>
        <taxon>Actinia</taxon>
    </lineage>
</organism>
<dbReference type="InterPro" id="IPR008339">
    <property type="entry name" value="Dishevelled_fam"/>
</dbReference>
<evidence type="ECO:0000313" key="11">
    <source>
        <dbReference type="Proteomes" id="UP000515163"/>
    </source>
</evidence>
<comment type="subcellular location">
    <subcellularLocation>
        <location evidence="1">Cytoplasm</location>
    </subcellularLocation>
</comment>
<feature type="domain" description="DIX" evidence="10">
    <location>
        <begin position="1"/>
        <end position="82"/>
    </location>
</feature>
<dbReference type="GeneID" id="116297530"/>
<feature type="region of interest" description="Disordered" evidence="7">
    <location>
        <begin position="115"/>
        <end position="239"/>
    </location>
</feature>
<evidence type="ECO:0000313" key="12">
    <source>
        <dbReference type="RefSeq" id="XP_031561634.1"/>
    </source>
</evidence>
<feature type="region of interest" description="Disordered" evidence="7">
    <location>
        <begin position="388"/>
        <end position="418"/>
    </location>
</feature>
<accession>A0A6P8HZ22</accession>
<name>A0A6P8HZ22_ACTTE</name>
<dbReference type="Gene3D" id="1.10.10.10">
    <property type="entry name" value="Winged helix-like DNA-binding domain superfamily/Winged helix DNA-binding domain"/>
    <property type="match status" value="1"/>
</dbReference>
<keyword evidence="3" id="KW-0217">Developmental protein</keyword>
<dbReference type="InterPro" id="IPR036390">
    <property type="entry name" value="WH_DNA-bd_sf"/>
</dbReference>
<dbReference type="RefSeq" id="XP_031561634.1">
    <property type="nucleotide sequence ID" value="XM_031705774.1"/>
</dbReference>
<protein>
    <submittedName>
        <fullName evidence="12">Segment polarity protein dishevelled homolog DVL-3-like isoform X1</fullName>
    </submittedName>
</protein>
<feature type="compositionally biased region" description="Basic residues" evidence="7">
    <location>
        <begin position="151"/>
        <end position="161"/>
    </location>
</feature>
<dbReference type="GO" id="GO:0035556">
    <property type="term" value="P:intracellular signal transduction"/>
    <property type="evidence" value="ECO:0007669"/>
    <property type="project" value="InterPro"/>
</dbReference>
<evidence type="ECO:0000259" key="9">
    <source>
        <dbReference type="PROSITE" id="PS50186"/>
    </source>
</evidence>
<feature type="region of interest" description="Disordered" evidence="7">
    <location>
        <begin position="529"/>
        <end position="658"/>
    </location>
</feature>
<feature type="compositionally biased region" description="Basic and acidic residues" evidence="7">
    <location>
        <begin position="603"/>
        <end position="614"/>
    </location>
</feature>
<dbReference type="Proteomes" id="UP000515163">
    <property type="component" value="Unplaced"/>
</dbReference>
<dbReference type="Pfam" id="PF00778">
    <property type="entry name" value="DIX"/>
    <property type="match status" value="1"/>
</dbReference>
<dbReference type="PROSITE" id="PS50841">
    <property type="entry name" value="DIX"/>
    <property type="match status" value="1"/>
</dbReference>
<dbReference type="Gene3D" id="2.30.42.10">
    <property type="match status" value="1"/>
</dbReference>
<dbReference type="SMART" id="SM00049">
    <property type="entry name" value="DEP"/>
    <property type="match status" value="1"/>
</dbReference>
<evidence type="ECO:0000256" key="1">
    <source>
        <dbReference type="ARBA" id="ARBA00004496"/>
    </source>
</evidence>
<feature type="compositionally biased region" description="Polar residues" evidence="7">
    <location>
        <begin position="185"/>
        <end position="194"/>
    </location>
</feature>
<evidence type="ECO:0000256" key="2">
    <source>
        <dbReference type="ARBA" id="ARBA00008735"/>
    </source>
</evidence>
<dbReference type="SUPFAM" id="SSF46785">
    <property type="entry name" value="Winged helix' DNA-binding domain"/>
    <property type="match status" value="1"/>
</dbReference>
<dbReference type="OrthoDB" id="10031689at2759"/>
<dbReference type="InterPro" id="IPR001478">
    <property type="entry name" value="PDZ"/>
</dbReference>
<proteinExistence type="inferred from homology"/>
<dbReference type="InterPro" id="IPR036034">
    <property type="entry name" value="PDZ_sf"/>
</dbReference>
<dbReference type="PRINTS" id="PR01760">
    <property type="entry name" value="DISHEVELLED"/>
</dbReference>
<comment type="similarity">
    <text evidence="2">Belongs to the DSH family.</text>
</comment>
<dbReference type="Pfam" id="PF00595">
    <property type="entry name" value="PDZ"/>
    <property type="match status" value="1"/>
</dbReference>
<evidence type="ECO:0000259" key="10">
    <source>
        <dbReference type="PROSITE" id="PS50841"/>
    </source>
</evidence>
<evidence type="ECO:0000256" key="6">
    <source>
        <dbReference type="PROSITE-ProRule" id="PRU00069"/>
    </source>
</evidence>
<feature type="compositionally biased region" description="Basic residues" evidence="7">
    <location>
        <begin position="222"/>
        <end position="236"/>
    </location>
</feature>
<dbReference type="Pfam" id="PF02377">
    <property type="entry name" value="Dishevelled"/>
    <property type="match status" value="1"/>
</dbReference>
<keyword evidence="11" id="KW-1185">Reference proteome</keyword>
<dbReference type="CDD" id="cd04438">
    <property type="entry name" value="DEP_dishevelled"/>
    <property type="match status" value="1"/>
</dbReference>
<dbReference type="Pfam" id="PF00610">
    <property type="entry name" value="DEP"/>
    <property type="match status" value="1"/>
</dbReference>